<dbReference type="Proteomes" id="UP001602013">
    <property type="component" value="Unassembled WGS sequence"/>
</dbReference>
<feature type="chain" id="PRO_5047463585" evidence="2">
    <location>
        <begin position="30"/>
        <end position="150"/>
    </location>
</feature>
<name>A0ABW6SV08_9ACTN</name>
<proteinExistence type="predicted"/>
<feature type="compositionally biased region" description="Basic and acidic residues" evidence="1">
    <location>
        <begin position="69"/>
        <end position="150"/>
    </location>
</feature>
<protein>
    <submittedName>
        <fullName evidence="3">Uncharacterized protein</fullName>
    </submittedName>
</protein>
<evidence type="ECO:0000313" key="4">
    <source>
        <dbReference type="Proteomes" id="UP001602013"/>
    </source>
</evidence>
<evidence type="ECO:0000256" key="1">
    <source>
        <dbReference type="SAM" id="MobiDB-lite"/>
    </source>
</evidence>
<accession>A0ABW6SV08</accession>
<comment type="caution">
    <text evidence="3">The sequence shown here is derived from an EMBL/GenBank/DDBJ whole genome shotgun (WGS) entry which is preliminary data.</text>
</comment>
<feature type="signal peptide" evidence="2">
    <location>
        <begin position="1"/>
        <end position="29"/>
    </location>
</feature>
<organism evidence="3 4">
    <name type="scientific">Microtetraspora malaysiensis</name>
    <dbReference type="NCBI Taxonomy" id="161358"/>
    <lineage>
        <taxon>Bacteria</taxon>
        <taxon>Bacillati</taxon>
        <taxon>Actinomycetota</taxon>
        <taxon>Actinomycetes</taxon>
        <taxon>Streptosporangiales</taxon>
        <taxon>Streptosporangiaceae</taxon>
        <taxon>Microtetraspora</taxon>
    </lineage>
</organism>
<feature type="region of interest" description="Disordered" evidence="1">
    <location>
        <begin position="64"/>
        <end position="150"/>
    </location>
</feature>
<sequence>MLKNALATGALVASALVLPVTFSALPANATTASQGEGSGSTSTTTKKAADCWWSNGCKYCRSHGKTRRVTCEHRRGHERGRYEHRERYEHGRHPGRYEHRERYEHGRHPGRYEHRERYEHGNRYEHRSGEHRSGEHRSGEHWNHEERGRR</sequence>
<dbReference type="EMBL" id="JBIASD010000013">
    <property type="protein sequence ID" value="MFF3667997.1"/>
    <property type="molecule type" value="Genomic_DNA"/>
</dbReference>
<dbReference type="RefSeq" id="WP_387413343.1">
    <property type="nucleotide sequence ID" value="NZ_JBIASD010000013.1"/>
</dbReference>
<keyword evidence="2" id="KW-0732">Signal</keyword>
<evidence type="ECO:0000313" key="3">
    <source>
        <dbReference type="EMBL" id="MFF3667997.1"/>
    </source>
</evidence>
<keyword evidence="4" id="KW-1185">Reference proteome</keyword>
<gene>
    <name evidence="3" type="ORF">ACFYXI_20625</name>
</gene>
<reference evidence="3 4" key="1">
    <citation type="submission" date="2024-10" db="EMBL/GenBank/DDBJ databases">
        <title>The Natural Products Discovery Center: Release of the First 8490 Sequenced Strains for Exploring Actinobacteria Biosynthetic Diversity.</title>
        <authorList>
            <person name="Kalkreuter E."/>
            <person name="Kautsar S.A."/>
            <person name="Yang D."/>
            <person name="Bader C.D."/>
            <person name="Teijaro C.N."/>
            <person name="Fluegel L."/>
            <person name="Davis C.M."/>
            <person name="Simpson J.R."/>
            <person name="Lauterbach L."/>
            <person name="Steele A.D."/>
            <person name="Gui C."/>
            <person name="Meng S."/>
            <person name="Li G."/>
            <person name="Viehrig K."/>
            <person name="Ye F."/>
            <person name="Su P."/>
            <person name="Kiefer A.F."/>
            <person name="Nichols A."/>
            <person name="Cepeda A.J."/>
            <person name="Yan W."/>
            <person name="Fan B."/>
            <person name="Jiang Y."/>
            <person name="Adhikari A."/>
            <person name="Zheng C.-J."/>
            <person name="Schuster L."/>
            <person name="Cowan T.M."/>
            <person name="Smanski M.J."/>
            <person name="Chevrette M.G."/>
            <person name="De Carvalho L.P.S."/>
            <person name="Shen B."/>
        </authorList>
    </citation>
    <scope>NUCLEOTIDE SEQUENCE [LARGE SCALE GENOMIC DNA]</scope>
    <source>
        <strain evidence="3 4">NPDC002173</strain>
    </source>
</reference>
<evidence type="ECO:0000256" key="2">
    <source>
        <dbReference type="SAM" id="SignalP"/>
    </source>
</evidence>